<keyword evidence="2" id="KW-1185">Reference proteome</keyword>
<dbReference type="Proteomes" id="UP001060170">
    <property type="component" value="Chromosome 1"/>
</dbReference>
<evidence type="ECO:0000313" key="2">
    <source>
        <dbReference type="Proteomes" id="UP001060170"/>
    </source>
</evidence>
<reference evidence="2" key="2">
    <citation type="journal article" date="2018" name="Mol. Plant Microbe Interact.">
        <title>Genome sequence resources for the wheat stripe rust pathogen (Puccinia striiformis f. sp. tritici) and the barley stripe rust pathogen (Puccinia striiformis f. sp. hordei).</title>
        <authorList>
            <person name="Xia C."/>
            <person name="Wang M."/>
            <person name="Yin C."/>
            <person name="Cornejo O.E."/>
            <person name="Hulbert S.H."/>
            <person name="Chen X."/>
        </authorList>
    </citation>
    <scope>NUCLEOTIDE SEQUENCE [LARGE SCALE GENOMIC DNA]</scope>
    <source>
        <strain evidence="2">93-210</strain>
    </source>
</reference>
<sequence length="110" mass="12201">MHSLSLLVVIISLSLGSCYATSPTRKFVKYLNREDPCNDGTKCICTYKDSYYSDGSSEFSGLTPTEVEIVNDMKLIKKQDPQLVEGSNEDGYLLNFSSFPLSSSAYCRST</sequence>
<gene>
    <name evidence="1" type="ORF">MJO28_000711</name>
</gene>
<name>A0ACC0EYS1_9BASI</name>
<comment type="caution">
    <text evidence="1">The sequence shown here is derived from an EMBL/GenBank/DDBJ whole genome shotgun (WGS) entry which is preliminary data.</text>
</comment>
<protein>
    <submittedName>
        <fullName evidence="1">Uncharacterized protein</fullName>
    </submittedName>
</protein>
<dbReference type="EMBL" id="CM045865">
    <property type="protein sequence ID" value="KAI7962617.1"/>
    <property type="molecule type" value="Genomic_DNA"/>
</dbReference>
<organism evidence="1 2">
    <name type="scientific">Puccinia striiformis f. sp. tritici</name>
    <dbReference type="NCBI Taxonomy" id="168172"/>
    <lineage>
        <taxon>Eukaryota</taxon>
        <taxon>Fungi</taxon>
        <taxon>Dikarya</taxon>
        <taxon>Basidiomycota</taxon>
        <taxon>Pucciniomycotina</taxon>
        <taxon>Pucciniomycetes</taxon>
        <taxon>Pucciniales</taxon>
        <taxon>Pucciniaceae</taxon>
        <taxon>Puccinia</taxon>
    </lineage>
</organism>
<accession>A0ACC0EYS1</accession>
<reference evidence="1 2" key="3">
    <citation type="journal article" date="2022" name="Microbiol. Spectr.">
        <title>Folding features and dynamics of 3D genome architecture in plant fungal pathogens.</title>
        <authorList>
            <person name="Xia C."/>
        </authorList>
    </citation>
    <scope>NUCLEOTIDE SEQUENCE [LARGE SCALE GENOMIC DNA]</scope>
    <source>
        <strain evidence="1 2">93-210</strain>
    </source>
</reference>
<proteinExistence type="predicted"/>
<evidence type="ECO:0000313" key="1">
    <source>
        <dbReference type="EMBL" id="KAI7962617.1"/>
    </source>
</evidence>
<reference evidence="2" key="1">
    <citation type="journal article" date="2018" name="BMC Genomics">
        <title>Genomic insights into host adaptation between the wheat stripe rust pathogen (Puccinia striiformis f. sp. tritici) and the barley stripe rust pathogen (Puccinia striiformis f. sp. hordei).</title>
        <authorList>
            <person name="Xia C."/>
            <person name="Wang M."/>
            <person name="Yin C."/>
            <person name="Cornejo O.E."/>
            <person name="Hulbert S.H."/>
            <person name="Chen X."/>
        </authorList>
    </citation>
    <scope>NUCLEOTIDE SEQUENCE [LARGE SCALE GENOMIC DNA]</scope>
    <source>
        <strain evidence="2">93-210</strain>
    </source>
</reference>